<evidence type="ECO:0000256" key="1">
    <source>
        <dbReference type="SAM" id="Phobius"/>
    </source>
</evidence>
<feature type="transmembrane region" description="Helical" evidence="1">
    <location>
        <begin position="42"/>
        <end position="61"/>
    </location>
</feature>
<gene>
    <name evidence="2" type="ORF">FM038_014520</name>
</gene>
<dbReference type="Pfam" id="PF14316">
    <property type="entry name" value="DUF4381"/>
    <property type="match status" value="1"/>
</dbReference>
<accession>A0ABX6V787</accession>
<reference evidence="2" key="1">
    <citation type="submission" date="2021-07" db="EMBL/GenBank/DDBJ databases">
        <title>Shewanella sp. YLB-07 whole genome sequence.</title>
        <authorList>
            <person name="Yu L."/>
        </authorList>
    </citation>
    <scope>NUCLEOTIDE SEQUENCE</scope>
    <source>
        <strain evidence="2">YLB-08</strain>
    </source>
</reference>
<name>A0ABX6V787_9GAMM</name>
<keyword evidence="1" id="KW-0472">Membrane</keyword>
<dbReference type="InterPro" id="IPR025489">
    <property type="entry name" value="DUF4381"/>
</dbReference>
<keyword evidence="1" id="KW-1133">Transmembrane helix</keyword>
<evidence type="ECO:0000313" key="2">
    <source>
        <dbReference type="EMBL" id="QPG58505.1"/>
    </source>
</evidence>
<keyword evidence="1" id="KW-0812">Transmembrane</keyword>
<protein>
    <submittedName>
        <fullName evidence="2">DUF4381 domain-containing protein</fullName>
    </submittedName>
</protein>
<sequence>MNALPVLQAAIEVDSSFGNPMMKMAQFEELSLPTEVSLLPQTWGWALLLLLVAIGLTVFAIKKGQHWRKNRYRKQLIEQLNSIEQSSGHLDRQVLTILHLGVSAAYGVQGSQARSLTGGEWLAFLDLCCDGKTQFHSQWGLDWQRACWMKPEEVPKTQQQNSSLVAEARQWLLSHSEQLPTQAIYGSDPVGQHANDMLIDASGAKS</sequence>
<dbReference type="Proteomes" id="UP000316416">
    <property type="component" value="Chromosome"/>
</dbReference>
<dbReference type="EMBL" id="CP045503">
    <property type="protein sequence ID" value="QPG58505.1"/>
    <property type="molecule type" value="Genomic_DNA"/>
</dbReference>
<keyword evidence="3" id="KW-1185">Reference proteome</keyword>
<proteinExistence type="predicted"/>
<organism evidence="2 3">
    <name type="scientific">Shewanella eurypsychrophilus</name>
    <dbReference type="NCBI Taxonomy" id="2593656"/>
    <lineage>
        <taxon>Bacteria</taxon>
        <taxon>Pseudomonadati</taxon>
        <taxon>Pseudomonadota</taxon>
        <taxon>Gammaproteobacteria</taxon>
        <taxon>Alteromonadales</taxon>
        <taxon>Shewanellaceae</taxon>
        <taxon>Shewanella</taxon>
    </lineage>
</organism>
<dbReference type="RefSeq" id="WP_142874131.1">
    <property type="nucleotide sequence ID" value="NZ_CP045503.2"/>
</dbReference>
<evidence type="ECO:0000313" key="3">
    <source>
        <dbReference type="Proteomes" id="UP000316416"/>
    </source>
</evidence>